<keyword evidence="3 6" id="KW-0812">Transmembrane</keyword>
<keyword evidence="4 6" id="KW-1133">Transmembrane helix</keyword>
<dbReference type="RefSeq" id="WP_246531619.1">
    <property type="nucleotide sequence ID" value="NZ_JAGFNU010000002.1"/>
</dbReference>
<evidence type="ECO:0000259" key="7">
    <source>
        <dbReference type="Pfam" id="PF03772"/>
    </source>
</evidence>
<comment type="caution">
    <text evidence="9">The sequence shown here is derived from an EMBL/GenBank/DDBJ whole genome shotgun (WGS) entry which is preliminary data.</text>
</comment>
<reference evidence="9 10" key="1">
    <citation type="submission" date="2024-09" db="EMBL/GenBank/DDBJ databases">
        <authorList>
            <person name="Sun Q."/>
            <person name="Mori K."/>
        </authorList>
    </citation>
    <scope>NUCLEOTIDE SEQUENCE [LARGE SCALE GENOMIC DNA]</scope>
    <source>
        <strain evidence="9 10">CECT 8726</strain>
    </source>
</reference>
<feature type="domain" description="ComEC/Rec2-related protein" evidence="7">
    <location>
        <begin position="220"/>
        <end position="495"/>
    </location>
</feature>
<evidence type="ECO:0000259" key="8">
    <source>
        <dbReference type="Pfam" id="PF13567"/>
    </source>
</evidence>
<keyword evidence="5 6" id="KW-0472">Membrane</keyword>
<dbReference type="PANTHER" id="PTHR30619">
    <property type="entry name" value="DNA INTERNALIZATION/COMPETENCE PROTEIN COMEC/REC2"/>
    <property type="match status" value="1"/>
</dbReference>
<gene>
    <name evidence="9" type="ORF">ACFFUT_10730</name>
</gene>
<feature type="domain" description="DUF4131" evidence="8">
    <location>
        <begin position="27"/>
        <end position="178"/>
    </location>
</feature>
<proteinExistence type="predicted"/>
<comment type="subcellular location">
    <subcellularLocation>
        <location evidence="1">Cell membrane</location>
        <topology evidence="1">Multi-pass membrane protein</topology>
    </subcellularLocation>
</comment>
<dbReference type="InterPro" id="IPR052159">
    <property type="entry name" value="Competence_DNA_uptake"/>
</dbReference>
<dbReference type="Pfam" id="PF03772">
    <property type="entry name" value="Competence"/>
    <property type="match status" value="1"/>
</dbReference>
<feature type="transmembrane region" description="Helical" evidence="6">
    <location>
        <begin position="478"/>
        <end position="495"/>
    </location>
</feature>
<feature type="transmembrane region" description="Helical" evidence="6">
    <location>
        <begin position="326"/>
        <end position="345"/>
    </location>
</feature>
<dbReference type="NCBIfam" id="TIGR00360">
    <property type="entry name" value="ComEC_N-term"/>
    <property type="match status" value="1"/>
</dbReference>
<dbReference type="Proteomes" id="UP001589683">
    <property type="component" value="Unassembled WGS sequence"/>
</dbReference>
<keyword evidence="10" id="KW-1185">Reference proteome</keyword>
<evidence type="ECO:0000256" key="1">
    <source>
        <dbReference type="ARBA" id="ARBA00004651"/>
    </source>
</evidence>
<name>A0ABV5JFL9_9RHOB</name>
<evidence type="ECO:0000313" key="10">
    <source>
        <dbReference type="Proteomes" id="UP001589683"/>
    </source>
</evidence>
<evidence type="ECO:0000256" key="5">
    <source>
        <dbReference type="ARBA" id="ARBA00023136"/>
    </source>
</evidence>
<feature type="transmembrane region" description="Helical" evidence="6">
    <location>
        <begin position="381"/>
        <end position="404"/>
    </location>
</feature>
<feature type="transmembrane region" description="Helical" evidence="6">
    <location>
        <begin position="276"/>
        <end position="296"/>
    </location>
</feature>
<sequence>MFPWTPVCLGVGIGTYFGLSEEPQGIAFLLLTLGVLFLLGLARLSNEEMSPVILSLALILAGVVVAGVHAHRADAPKLGFRYYGPIEGRVVNIDRSQSNKLRITLDHVVLENVTHTPHRVRVSLHDRNSIFLGEIGATVILTGHLSPPQGPAEPGGFDFRRKAWFERLGAVGYTRSPVLVLSPPTPGNAALKIRKLRQDYSHAIQNAVPGEAGAFAAAIMTGDRSAISTETMENLRRSNLAHLLAISRLHMGLLTAFVFAFLRYGLAPLPFLALRLLVKKISAVAALCVATGYLLLSGGSIATVRAYIMVAVMLTAVCFDRRALTLRAVAVAAMIVLVLYPQSLIGPGFQMSFAATTALVAVFGTLQNWQTWKIPKALRPVLALLVSSAVAGVATAPIAAAHFNQIAQYGLLANLLTVPMMGSVVIPSAVVALLLTPFGLSWVGLVVMRLGIKWILAVADWVANLEGAAIQIVTPDPIVLPLIVLGALFLVLWAGKPRLLGILGLAAGFFLWAETERPQLLISETGGLIGLMTDQGRALNKPRGDGFTTLSWLENDGDAADQDAAYARRGFEFSENGTRFTLGGVAFLHLPGKAATPHIESACSGGRWVITMIAQEKPGGDCEFLDAGYFAQNGSIAIYVEPTGVRRVTAAERAGNRLWTRR</sequence>
<dbReference type="InterPro" id="IPR004477">
    <property type="entry name" value="ComEC_N"/>
</dbReference>
<keyword evidence="2" id="KW-1003">Cell membrane</keyword>
<evidence type="ECO:0000256" key="3">
    <source>
        <dbReference type="ARBA" id="ARBA00022692"/>
    </source>
</evidence>
<evidence type="ECO:0000256" key="2">
    <source>
        <dbReference type="ARBA" id="ARBA00022475"/>
    </source>
</evidence>
<dbReference type="InterPro" id="IPR025405">
    <property type="entry name" value="DUF4131"/>
</dbReference>
<dbReference type="EMBL" id="JBHMEA010000039">
    <property type="protein sequence ID" value="MFB9232258.1"/>
    <property type="molecule type" value="Genomic_DNA"/>
</dbReference>
<dbReference type="Pfam" id="PF13567">
    <property type="entry name" value="DUF4131"/>
    <property type="match status" value="1"/>
</dbReference>
<feature type="transmembrane region" description="Helical" evidence="6">
    <location>
        <begin position="51"/>
        <end position="70"/>
    </location>
</feature>
<organism evidence="9 10">
    <name type="scientific">Pseudohalocynthiibacter aestuariivivens</name>
    <dbReference type="NCBI Taxonomy" id="1591409"/>
    <lineage>
        <taxon>Bacteria</taxon>
        <taxon>Pseudomonadati</taxon>
        <taxon>Pseudomonadota</taxon>
        <taxon>Alphaproteobacteria</taxon>
        <taxon>Rhodobacterales</taxon>
        <taxon>Paracoccaceae</taxon>
        <taxon>Pseudohalocynthiibacter</taxon>
    </lineage>
</organism>
<evidence type="ECO:0000256" key="6">
    <source>
        <dbReference type="SAM" id="Phobius"/>
    </source>
</evidence>
<feature type="transmembrane region" description="Helical" evidence="6">
    <location>
        <begin position="424"/>
        <end position="447"/>
    </location>
</feature>
<feature type="transmembrane region" description="Helical" evidence="6">
    <location>
        <begin position="25"/>
        <end position="44"/>
    </location>
</feature>
<feature type="transmembrane region" description="Helical" evidence="6">
    <location>
        <begin position="351"/>
        <end position="369"/>
    </location>
</feature>
<feature type="transmembrane region" description="Helical" evidence="6">
    <location>
        <begin position="240"/>
        <end position="264"/>
    </location>
</feature>
<dbReference type="PANTHER" id="PTHR30619:SF1">
    <property type="entry name" value="RECOMBINATION PROTEIN 2"/>
    <property type="match status" value="1"/>
</dbReference>
<evidence type="ECO:0000256" key="4">
    <source>
        <dbReference type="ARBA" id="ARBA00022989"/>
    </source>
</evidence>
<evidence type="ECO:0000313" key="9">
    <source>
        <dbReference type="EMBL" id="MFB9232258.1"/>
    </source>
</evidence>
<accession>A0ABV5JFL9</accession>
<protein>
    <submittedName>
        <fullName evidence="9">ComEC/Rec2 family competence protein</fullName>
    </submittedName>
</protein>